<keyword evidence="2" id="KW-0645">Protease</keyword>
<dbReference type="InterPro" id="IPR029149">
    <property type="entry name" value="Creatin/AminoP/Spt16_N"/>
</dbReference>
<dbReference type="InterPro" id="IPR050659">
    <property type="entry name" value="Peptidase_M24B"/>
</dbReference>
<organism evidence="2 3">
    <name type="scientific">Paenibacillus odorifer</name>
    <dbReference type="NCBI Taxonomy" id="189426"/>
    <lineage>
        <taxon>Bacteria</taxon>
        <taxon>Bacillati</taxon>
        <taxon>Bacillota</taxon>
        <taxon>Bacilli</taxon>
        <taxon>Bacillales</taxon>
        <taxon>Paenibacillaceae</taxon>
        <taxon>Paenibacillus</taxon>
    </lineage>
</organism>
<sequence>MNNQDTRIPTYSLEERDRRWNIANQLMEEEHVDVLIVYGDREGAFPAVFNPDTYFTNERPGSIVIFPKNEEPISVVFLATAVEDHIQAGYTNTQGWIRPENMYVGKMGAHIVKIMEERGLTNKAFGVIGLEPYPPYYFDGAMPYNTWQTIQKGLPNGTFKSVGHKFFALSSVKSQEEIEVLKWSANVGEKMCQAMLEATKPGVRENEIYAAAMNACAIHVGFTTTILMGSGPEFVGWGLPAWTYRPERPRVIQEGDIILAEVFSSFGMLETQHQPSIAVGAVHPDFERAAAAARQSYENGVKELRHGATFGDVVKAMNEPMREAGGWHVHPLIHSISPFGLIGVGDEIARLPEAREYGKVLPIPSIGLETELKTGMVFAFEPNCAIGKKVINLGGTVIVGEAGGIELNKNSTHLMRATW</sequence>
<feature type="domain" description="Peptidase M24" evidence="1">
    <location>
        <begin position="183"/>
        <end position="400"/>
    </location>
</feature>
<dbReference type="PANTHER" id="PTHR46112">
    <property type="entry name" value="AMINOPEPTIDASE"/>
    <property type="match status" value="1"/>
</dbReference>
<dbReference type="Pfam" id="PF00557">
    <property type="entry name" value="Peptidase_M24"/>
    <property type="match status" value="1"/>
</dbReference>
<protein>
    <submittedName>
        <fullName evidence="2">Xaa-Pro aminopeptidase</fullName>
    </submittedName>
</protein>
<comment type="caution">
    <text evidence="2">The sequence shown here is derived from an EMBL/GenBank/DDBJ whole genome shotgun (WGS) entry which is preliminary data.</text>
</comment>
<dbReference type="SUPFAM" id="SSF55920">
    <property type="entry name" value="Creatinase/aminopeptidase"/>
    <property type="match status" value="1"/>
</dbReference>
<dbReference type="OrthoDB" id="9806388at2"/>
<keyword evidence="2" id="KW-0378">Hydrolase</keyword>
<dbReference type="RefSeq" id="WP_076286753.1">
    <property type="nucleotide sequence ID" value="NZ_MPTW01000025.1"/>
</dbReference>
<name>A0A1R0Z946_9BACL</name>
<evidence type="ECO:0000259" key="1">
    <source>
        <dbReference type="Pfam" id="PF00557"/>
    </source>
</evidence>
<dbReference type="InterPro" id="IPR036005">
    <property type="entry name" value="Creatinase/aminopeptidase-like"/>
</dbReference>
<dbReference type="InterPro" id="IPR000994">
    <property type="entry name" value="Pept_M24"/>
</dbReference>
<dbReference type="CDD" id="cd01066">
    <property type="entry name" value="APP_MetAP"/>
    <property type="match status" value="1"/>
</dbReference>
<keyword evidence="2" id="KW-0031">Aminopeptidase</keyword>
<dbReference type="Proteomes" id="UP000187425">
    <property type="component" value="Unassembled WGS sequence"/>
</dbReference>
<evidence type="ECO:0000313" key="2">
    <source>
        <dbReference type="EMBL" id="OME64675.1"/>
    </source>
</evidence>
<reference evidence="2 3" key="1">
    <citation type="submission" date="2016-11" db="EMBL/GenBank/DDBJ databases">
        <title>Paenibacillus species isolates.</title>
        <authorList>
            <person name="Beno S.M."/>
        </authorList>
    </citation>
    <scope>NUCLEOTIDE SEQUENCE [LARGE SCALE GENOMIC DNA]</scope>
    <source>
        <strain evidence="2 3">FSL H7-0443</strain>
    </source>
</reference>
<dbReference type="Gene3D" id="3.90.230.10">
    <property type="entry name" value="Creatinase/methionine aminopeptidase superfamily"/>
    <property type="match status" value="1"/>
</dbReference>
<dbReference type="EMBL" id="MPTW01000025">
    <property type="protein sequence ID" value="OME64675.1"/>
    <property type="molecule type" value="Genomic_DNA"/>
</dbReference>
<dbReference type="GO" id="GO:0004177">
    <property type="term" value="F:aminopeptidase activity"/>
    <property type="evidence" value="ECO:0007669"/>
    <property type="project" value="UniProtKB-KW"/>
</dbReference>
<dbReference type="Gene3D" id="3.40.350.10">
    <property type="entry name" value="Creatinase/prolidase N-terminal domain"/>
    <property type="match status" value="1"/>
</dbReference>
<dbReference type="SUPFAM" id="SSF53092">
    <property type="entry name" value="Creatinase/prolidase N-terminal domain"/>
    <property type="match status" value="1"/>
</dbReference>
<dbReference type="PANTHER" id="PTHR46112:SF2">
    <property type="entry name" value="XAA-PRO AMINOPEPTIDASE P-RELATED"/>
    <property type="match status" value="1"/>
</dbReference>
<evidence type="ECO:0000313" key="3">
    <source>
        <dbReference type="Proteomes" id="UP000187425"/>
    </source>
</evidence>
<accession>A0A1R0Z946</accession>
<gene>
    <name evidence="2" type="ORF">BSK65_27115</name>
</gene>
<proteinExistence type="predicted"/>
<dbReference type="AlphaFoldDB" id="A0A1R0Z946"/>